<dbReference type="RefSeq" id="WP_189383668.1">
    <property type="nucleotide sequence ID" value="NZ_BAABFY010000002.1"/>
</dbReference>
<proteinExistence type="predicted"/>
<dbReference type="Pfam" id="PF13600">
    <property type="entry name" value="DUF4140"/>
    <property type="match status" value="1"/>
</dbReference>
<gene>
    <name evidence="4" type="ORF">GCM10011450_03070</name>
</gene>
<dbReference type="InterPro" id="IPR037291">
    <property type="entry name" value="DUF4139"/>
</dbReference>
<reference evidence="4" key="1">
    <citation type="journal article" date="2014" name="Int. J. Syst. Evol. Microbiol.">
        <title>Complete genome sequence of Corynebacterium casei LMG S-19264T (=DSM 44701T), isolated from a smear-ripened cheese.</title>
        <authorList>
            <consortium name="US DOE Joint Genome Institute (JGI-PGF)"/>
            <person name="Walter F."/>
            <person name="Albersmeier A."/>
            <person name="Kalinowski J."/>
            <person name="Ruckert C."/>
        </authorList>
    </citation>
    <scope>NUCLEOTIDE SEQUENCE</scope>
    <source>
        <strain evidence="4">KCTC 23732</strain>
    </source>
</reference>
<comment type="caution">
    <text evidence="4">The sequence shown here is derived from an EMBL/GenBank/DDBJ whole genome shotgun (WGS) entry which is preliminary data.</text>
</comment>
<feature type="domain" description="DUF4139" evidence="2">
    <location>
        <begin position="238"/>
        <end position="562"/>
    </location>
</feature>
<evidence type="ECO:0000313" key="4">
    <source>
        <dbReference type="EMBL" id="GGW76669.1"/>
    </source>
</evidence>
<feature type="coiled-coil region" evidence="1">
    <location>
        <begin position="111"/>
        <end position="145"/>
    </location>
</feature>
<dbReference type="AlphaFoldDB" id="A0A918MW43"/>
<protein>
    <recommendedName>
        <fullName evidence="6">Mucoidy inhibitor MuiA family protein</fullName>
    </recommendedName>
</protein>
<dbReference type="PANTHER" id="PTHR31005:SF8">
    <property type="entry name" value="DUF4139 DOMAIN-CONTAINING PROTEIN"/>
    <property type="match status" value="1"/>
</dbReference>
<keyword evidence="5" id="KW-1185">Reference proteome</keyword>
<evidence type="ECO:0008006" key="6">
    <source>
        <dbReference type="Google" id="ProtNLM"/>
    </source>
</evidence>
<evidence type="ECO:0000256" key="1">
    <source>
        <dbReference type="SAM" id="Coils"/>
    </source>
</evidence>
<feature type="domain" description="DUF4140" evidence="3">
    <location>
        <begin position="50"/>
        <end position="142"/>
    </location>
</feature>
<dbReference type="Pfam" id="PF13598">
    <property type="entry name" value="DUF4139"/>
    <property type="match status" value="1"/>
</dbReference>
<sequence length="570" mass="63337">MLRKLSEPPLGAFVFKSGNAIAMALMTAGLLLPGWAQAEVIPVSSSIGQVTVFSDRALVKRDGQQQVPAGEHELVFKDLPYWLDHRSLQFNAKGKQSVRILDISSRDDFQATSQQERIAELDRQIKDIENQLAQLADQGKLLLNKNNYLEAYQKGSVQQGKDAPRLSTTELLEIMNFSKAILAENYTAQRELDHKMAQLQSELAALQEKRGQIPQEETVRSKTVVVQLDAPVADKLDLSLSYVVPGASWWPNYDASFDSSSKMLKLSYYAQISQQTGEDWNNVKLVLSTAQPMIGAVLPELDPWLVDIRVPRPDMPAPAAQARRKALQAMSEQRRASKPFEPLTGATMERVQADASFNTSTAERGLTNTVFNIEKTATVPTGPEDKKVAISVSEFKAGQTYQLVPALQEAVFLTVKATNSNDYPLLQGDLNAFLDGQLIASSNIKTVFPGEPIELAMGTDESISVKREPLKRFTESTGLTGSGKRISYEYQTVIQNNRDQAVELVLHDRFPLSRNEKIEIRRISPSDKEITLKEDGRYEQSVKLAPKEKKTVVQKFSVAYPNEVDVTGLP</sequence>
<dbReference type="Proteomes" id="UP000608345">
    <property type="component" value="Unassembled WGS sequence"/>
</dbReference>
<organism evidence="4 5">
    <name type="scientific">Advenella faeciporci</name>
    <dbReference type="NCBI Taxonomy" id="797535"/>
    <lineage>
        <taxon>Bacteria</taxon>
        <taxon>Pseudomonadati</taxon>
        <taxon>Pseudomonadota</taxon>
        <taxon>Betaproteobacteria</taxon>
        <taxon>Burkholderiales</taxon>
        <taxon>Alcaligenaceae</taxon>
    </lineage>
</organism>
<evidence type="ECO:0000259" key="3">
    <source>
        <dbReference type="Pfam" id="PF13600"/>
    </source>
</evidence>
<dbReference type="InterPro" id="IPR011935">
    <property type="entry name" value="CHP02231"/>
</dbReference>
<dbReference type="PANTHER" id="PTHR31005">
    <property type="entry name" value="DUF4139 DOMAIN-CONTAINING PROTEIN"/>
    <property type="match status" value="1"/>
</dbReference>
<dbReference type="InterPro" id="IPR025554">
    <property type="entry name" value="DUF4140"/>
</dbReference>
<name>A0A918MW43_9BURK</name>
<reference evidence="4" key="2">
    <citation type="submission" date="2020-09" db="EMBL/GenBank/DDBJ databases">
        <authorList>
            <person name="Sun Q."/>
            <person name="Kim S."/>
        </authorList>
    </citation>
    <scope>NUCLEOTIDE SEQUENCE</scope>
    <source>
        <strain evidence="4">KCTC 23732</strain>
    </source>
</reference>
<dbReference type="EMBL" id="BMYS01000001">
    <property type="protein sequence ID" value="GGW76669.1"/>
    <property type="molecule type" value="Genomic_DNA"/>
</dbReference>
<dbReference type="NCBIfam" id="TIGR02231">
    <property type="entry name" value="mucoidy inhibitor MuiA family protein"/>
    <property type="match status" value="1"/>
</dbReference>
<evidence type="ECO:0000313" key="5">
    <source>
        <dbReference type="Proteomes" id="UP000608345"/>
    </source>
</evidence>
<keyword evidence="1" id="KW-0175">Coiled coil</keyword>
<accession>A0A918MW43</accession>
<evidence type="ECO:0000259" key="2">
    <source>
        <dbReference type="Pfam" id="PF13598"/>
    </source>
</evidence>